<protein>
    <recommendedName>
        <fullName evidence="6">G-protein coupled receptors family 1 profile domain-containing protein</fullName>
    </recommendedName>
</protein>
<dbReference type="InterPro" id="IPR017452">
    <property type="entry name" value="GPCR_Rhodpsn_7TM"/>
</dbReference>
<dbReference type="EMBL" id="CAJOBR010000649">
    <property type="protein sequence ID" value="CAF4532798.1"/>
    <property type="molecule type" value="Genomic_DNA"/>
</dbReference>
<sequence length="376" mass="43318">MTGLNWSTKLIMYPQNNGSTNFTTQCAYDTGRFLRYAGTLTVILGFIGNSLSILVFSRKSLRSRSCSIYFLALSVSDIVVLVGYTLENLLWYGFGIQLLSSAFMCKSVIFLFYASTDISNYFLTLAAIDRFVLTSHGSANHHFCRESTAKLLIAIVAILFSLINSHFLYGFHVDKDGACFPRNGTYSLFYVNHYDSYIDIVKTVLIPFIVIFLCNIFIITRLARKHKSLRRVSSHGVRRRQEKDRQLTGFLLLTSILFVVLSLPSEINDYIRTKLSDPFQMKYTCELWMNTTVLILLHQINHASHFYVYTLTGPMFRKEIQKLICYYKQSNRKFDYSGNQKRSITISRNMHIDCVDDQRLDARFSQSHSLSRVSCK</sequence>
<dbReference type="InterPro" id="IPR000276">
    <property type="entry name" value="GPCR_Rhodpsn"/>
</dbReference>
<dbReference type="GO" id="GO:0016020">
    <property type="term" value="C:membrane"/>
    <property type="evidence" value="ECO:0007669"/>
    <property type="project" value="UniProtKB-SubCell"/>
</dbReference>
<evidence type="ECO:0000313" key="11">
    <source>
        <dbReference type="Proteomes" id="UP000663833"/>
    </source>
</evidence>
<feature type="transmembrane region" description="Helical" evidence="5">
    <location>
        <begin position="247"/>
        <end position="267"/>
    </location>
</feature>
<dbReference type="EMBL" id="CAJOBO010001154">
    <property type="protein sequence ID" value="CAF4345138.1"/>
    <property type="molecule type" value="Genomic_DNA"/>
</dbReference>
<comment type="caution">
    <text evidence="7">The sequence shown here is derived from an EMBL/GenBank/DDBJ whole genome shotgun (WGS) entry which is preliminary data.</text>
</comment>
<feature type="transmembrane region" description="Helical" evidence="5">
    <location>
        <begin position="33"/>
        <end position="56"/>
    </location>
</feature>
<dbReference type="Proteomes" id="UP000663872">
    <property type="component" value="Unassembled WGS sequence"/>
</dbReference>
<feature type="domain" description="G-protein coupled receptors family 1 profile" evidence="6">
    <location>
        <begin position="48"/>
        <end position="309"/>
    </location>
</feature>
<feature type="transmembrane region" description="Helical" evidence="5">
    <location>
        <begin position="287"/>
        <end position="309"/>
    </location>
</feature>
<feature type="transmembrane region" description="Helical" evidence="5">
    <location>
        <begin position="204"/>
        <end position="223"/>
    </location>
</feature>
<dbReference type="PRINTS" id="PR00237">
    <property type="entry name" value="GPCRRHODOPSN"/>
</dbReference>
<feature type="transmembrane region" description="Helical" evidence="5">
    <location>
        <begin position="92"/>
        <end position="114"/>
    </location>
</feature>
<proteinExistence type="predicted"/>
<organism evidence="7 11">
    <name type="scientific">Rotaria socialis</name>
    <dbReference type="NCBI Taxonomy" id="392032"/>
    <lineage>
        <taxon>Eukaryota</taxon>
        <taxon>Metazoa</taxon>
        <taxon>Spiralia</taxon>
        <taxon>Gnathifera</taxon>
        <taxon>Rotifera</taxon>
        <taxon>Eurotatoria</taxon>
        <taxon>Bdelloidea</taxon>
        <taxon>Philodinida</taxon>
        <taxon>Philodinidae</taxon>
        <taxon>Rotaria</taxon>
    </lineage>
</organism>
<dbReference type="AlphaFoldDB" id="A0A817Q9Z6"/>
<keyword evidence="4 5" id="KW-0472">Membrane</keyword>
<keyword evidence="2 5" id="KW-0812">Transmembrane</keyword>
<reference evidence="7" key="1">
    <citation type="submission" date="2021-02" db="EMBL/GenBank/DDBJ databases">
        <authorList>
            <person name="Nowell W R."/>
        </authorList>
    </citation>
    <scope>NUCLEOTIDE SEQUENCE</scope>
</reference>
<comment type="subcellular location">
    <subcellularLocation>
        <location evidence="1">Membrane</location>
    </subcellularLocation>
</comment>
<dbReference type="EMBL" id="CAJNYT010004589">
    <property type="protein sequence ID" value="CAF3671355.1"/>
    <property type="molecule type" value="Genomic_DNA"/>
</dbReference>
<evidence type="ECO:0000256" key="3">
    <source>
        <dbReference type="ARBA" id="ARBA00022989"/>
    </source>
</evidence>
<evidence type="ECO:0000256" key="1">
    <source>
        <dbReference type="ARBA" id="ARBA00004370"/>
    </source>
</evidence>
<dbReference type="CDD" id="cd14978">
    <property type="entry name" value="7tmA_FMRFamide_R-like"/>
    <property type="match status" value="1"/>
</dbReference>
<evidence type="ECO:0000256" key="5">
    <source>
        <dbReference type="SAM" id="Phobius"/>
    </source>
</evidence>
<dbReference type="GO" id="GO:0004930">
    <property type="term" value="F:G protein-coupled receptor activity"/>
    <property type="evidence" value="ECO:0007669"/>
    <property type="project" value="InterPro"/>
</dbReference>
<dbReference type="Gene3D" id="1.20.1070.10">
    <property type="entry name" value="Rhodopsin 7-helix transmembrane proteins"/>
    <property type="match status" value="1"/>
</dbReference>
<dbReference type="PANTHER" id="PTHR46641">
    <property type="entry name" value="FMRFAMIDE RECEPTOR-RELATED"/>
    <property type="match status" value="1"/>
</dbReference>
<dbReference type="Proteomes" id="UP000663851">
    <property type="component" value="Unassembled WGS sequence"/>
</dbReference>
<evidence type="ECO:0000256" key="2">
    <source>
        <dbReference type="ARBA" id="ARBA00022692"/>
    </source>
</evidence>
<name>A0A817Q9Z6_9BILA</name>
<dbReference type="Proteomes" id="UP000663833">
    <property type="component" value="Unassembled WGS sequence"/>
</dbReference>
<accession>A0A817Q9Z6</accession>
<dbReference type="PANTHER" id="PTHR46641:SF25">
    <property type="entry name" value="CNMAMIDE RECEPTOR-RELATED"/>
    <property type="match status" value="1"/>
</dbReference>
<dbReference type="SUPFAM" id="SSF81321">
    <property type="entry name" value="Family A G protein-coupled receptor-like"/>
    <property type="match status" value="1"/>
</dbReference>
<dbReference type="Proteomes" id="UP000663848">
    <property type="component" value="Unassembled WGS sequence"/>
</dbReference>
<dbReference type="EMBL" id="CAJNYD010000047">
    <property type="protein sequence ID" value="CAF3193983.1"/>
    <property type="molecule type" value="Genomic_DNA"/>
</dbReference>
<dbReference type="Pfam" id="PF00001">
    <property type="entry name" value="7tm_1"/>
    <property type="match status" value="1"/>
</dbReference>
<gene>
    <name evidence="8" type="ORF">GRG538_LOCUS26395</name>
    <name evidence="9" type="ORF">HFQ381_LOCUS16362</name>
    <name evidence="7" type="ORF">LUA448_LOCUS1788</name>
    <name evidence="10" type="ORF">QYT958_LOCUS7013</name>
</gene>
<feature type="transmembrane region" description="Helical" evidence="5">
    <location>
        <begin position="68"/>
        <end position="86"/>
    </location>
</feature>
<feature type="transmembrane region" description="Helical" evidence="5">
    <location>
        <begin position="151"/>
        <end position="171"/>
    </location>
</feature>
<keyword evidence="3 5" id="KW-1133">Transmembrane helix</keyword>
<dbReference type="InterPro" id="IPR052954">
    <property type="entry name" value="GPCR-Ligand_Int"/>
</dbReference>
<evidence type="ECO:0000313" key="8">
    <source>
        <dbReference type="EMBL" id="CAF3671355.1"/>
    </source>
</evidence>
<dbReference type="PROSITE" id="PS50262">
    <property type="entry name" value="G_PROTEIN_RECEP_F1_2"/>
    <property type="match status" value="1"/>
</dbReference>
<evidence type="ECO:0000256" key="4">
    <source>
        <dbReference type="ARBA" id="ARBA00023136"/>
    </source>
</evidence>
<evidence type="ECO:0000313" key="7">
    <source>
        <dbReference type="EMBL" id="CAF3193983.1"/>
    </source>
</evidence>
<evidence type="ECO:0000313" key="10">
    <source>
        <dbReference type="EMBL" id="CAF4532798.1"/>
    </source>
</evidence>
<evidence type="ECO:0000259" key="6">
    <source>
        <dbReference type="PROSITE" id="PS50262"/>
    </source>
</evidence>
<evidence type="ECO:0000313" key="9">
    <source>
        <dbReference type="EMBL" id="CAF4345138.1"/>
    </source>
</evidence>